<organism evidence="1 2">
    <name type="scientific">Leptospira wolffii</name>
    <dbReference type="NCBI Taxonomy" id="409998"/>
    <lineage>
        <taxon>Bacteria</taxon>
        <taxon>Pseudomonadati</taxon>
        <taxon>Spirochaetota</taxon>
        <taxon>Spirochaetia</taxon>
        <taxon>Leptospirales</taxon>
        <taxon>Leptospiraceae</taxon>
        <taxon>Leptospira</taxon>
    </lineage>
</organism>
<evidence type="ECO:0008006" key="3">
    <source>
        <dbReference type="Google" id="ProtNLM"/>
    </source>
</evidence>
<sequence>MKVHKKIPHLKSESSEIDFWSKNDSADYINYSKAKRVSFPNLKPTTKMISLRLPESLIDRLKVMANKKDIPYQSLIKLLLSDKVEEELKKIG</sequence>
<dbReference type="InterPro" id="IPR022148">
    <property type="entry name" value="CopG_antitoxin"/>
</dbReference>
<accession>A0A2M9Z7F8</accession>
<dbReference type="Proteomes" id="UP000231912">
    <property type="component" value="Unassembled WGS sequence"/>
</dbReference>
<comment type="caution">
    <text evidence="1">The sequence shown here is derived from an EMBL/GenBank/DDBJ whole genome shotgun (WGS) entry which is preliminary data.</text>
</comment>
<evidence type="ECO:0000313" key="2">
    <source>
        <dbReference type="Proteomes" id="UP000231912"/>
    </source>
</evidence>
<reference evidence="1 2" key="1">
    <citation type="submission" date="2017-07" db="EMBL/GenBank/DDBJ databases">
        <title>Leptospira spp. isolated from tropical soils.</title>
        <authorList>
            <person name="Thibeaux R."/>
            <person name="Iraola G."/>
            <person name="Ferres I."/>
            <person name="Bierque E."/>
            <person name="Girault D."/>
            <person name="Soupe-Gilbert M.-E."/>
            <person name="Picardeau M."/>
            <person name="Goarant C."/>
        </authorList>
    </citation>
    <scope>NUCLEOTIDE SEQUENCE [LARGE SCALE GENOMIC DNA]</scope>
    <source>
        <strain evidence="1 2">FH2-C-A2</strain>
    </source>
</reference>
<evidence type="ECO:0000313" key="1">
    <source>
        <dbReference type="EMBL" id="PJZ64324.1"/>
    </source>
</evidence>
<dbReference type="GO" id="GO:0006355">
    <property type="term" value="P:regulation of DNA-templated transcription"/>
    <property type="evidence" value="ECO:0007669"/>
    <property type="project" value="InterPro"/>
</dbReference>
<protein>
    <recommendedName>
        <fullName evidence="3">PF12441 family protein</fullName>
    </recommendedName>
</protein>
<proteinExistence type="predicted"/>
<dbReference type="Pfam" id="PF12441">
    <property type="entry name" value="CopG_antitoxin"/>
    <property type="match status" value="1"/>
</dbReference>
<dbReference type="EMBL" id="NPDT01000010">
    <property type="protein sequence ID" value="PJZ64324.1"/>
    <property type="molecule type" value="Genomic_DNA"/>
</dbReference>
<name>A0A2M9Z7F8_9LEPT</name>
<dbReference type="InterPro" id="IPR010985">
    <property type="entry name" value="Ribbon_hlx_hlx"/>
</dbReference>
<gene>
    <name evidence="1" type="ORF">CH371_18040</name>
</gene>
<dbReference type="AlphaFoldDB" id="A0A2M9Z7F8"/>
<dbReference type="SUPFAM" id="SSF47598">
    <property type="entry name" value="Ribbon-helix-helix"/>
    <property type="match status" value="1"/>
</dbReference>
<dbReference type="RefSeq" id="WP_100760101.1">
    <property type="nucleotide sequence ID" value="NZ_NPDT01000010.1"/>
</dbReference>